<dbReference type="InterPro" id="IPR012340">
    <property type="entry name" value="NA-bd_OB-fold"/>
</dbReference>
<dbReference type="GO" id="GO:0016020">
    <property type="term" value="C:membrane"/>
    <property type="evidence" value="ECO:0007669"/>
    <property type="project" value="UniProtKB-SubCell"/>
</dbReference>
<dbReference type="InterPro" id="IPR002810">
    <property type="entry name" value="NfeD-like_C"/>
</dbReference>
<dbReference type="SUPFAM" id="SSF141322">
    <property type="entry name" value="NfeD domain-like"/>
    <property type="match status" value="1"/>
</dbReference>
<feature type="transmembrane region" description="Helical" evidence="5">
    <location>
        <begin position="6"/>
        <end position="28"/>
    </location>
</feature>
<evidence type="ECO:0000256" key="3">
    <source>
        <dbReference type="ARBA" id="ARBA00022989"/>
    </source>
</evidence>
<keyword evidence="3 5" id="KW-1133">Transmembrane helix</keyword>
<evidence type="ECO:0000256" key="5">
    <source>
        <dbReference type="SAM" id="Phobius"/>
    </source>
</evidence>
<dbReference type="InterPro" id="IPR029045">
    <property type="entry name" value="ClpP/crotonase-like_dom_sf"/>
</dbReference>
<feature type="transmembrane region" description="Helical" evidence="5">
    <location>
        <begin position="359"/>
        <end position="380"/>
    </location>
</feature>
<feature type="domain" description="NfeD-like C-terminal" evidence="6">
    <location>
        <begin position="402"/>
        <end position="450"/>
    </location>
</feature>
<dbReference type="PANTHER" id="PTHR33507">
    <property type="entry name" value="INNER MEMBRANE PROTEIN YBBJ"/>
    <property type="match status" value="1"/>
</dbReference>
<dbReference type="InterPro" id="IPR056738">
    <property type="entry name" value="NfeD1b_N"/>
</dbReference>
<dbReference type="AlphaFoldDB" id="A0A7C4BEM8"/>
<dbReference type="Pfam" id="PF24961">
    <property type="entry name" value="NfeD_membrane"/>
    <property type="match status" value="1"/>
</dbReference>
<comment type="caution">
    <text evidence="9">The sequence shown here is derived from an EMBL/GenBank/DDBJ whole genome shotgun (WGS) entry which is preliminary data.</text>
</comment>
<dbReference type="EMBL" id="DTFF01000064">
    <property type="protein sequence ID" value="HGI88272.1"/>
    <property type="molecule type" value="Genomic_DNA"/>
</dbReference>
<feature type="transmembrane region" description="Helical" evidence="5">
    <location>
        <begin position="263"/>
        <end position="281"/>
    </location>
</feature>
<feature type="transmembrane region" description="Helical" evidence="5">
    <location>
        <begin position="326"/>
        <end position="347"/>
    </location>
</feature>
<feature type="transmembrane region" description="Helical" evidence="5">
    <location>
        <begin position="287"/>
        <end position="319"/>
    </location>
</feature>
<evidence type="ECO:0000259" key="7">
    <source>
        <dbReference type="Pfam" id="PF24961"/>
    </source>
</evidence>
<dbReference type="PANTHER" id="PTHR33507:SF7">
    <property type="entry name" value="HYPOTHETICAL MEMBRANE PROTEIN, CONSERVED"/>
    <property type="match status" value="1"/>
</dbReference>
<dbReference type="SUPFAM" id="SSF52096">
    <property type="entry name" value="ClpP/crotonase"/>
    <property type="match status" value="1"/>
</dbReference>
<evidence type="ECO:0000256" key="4">
    <source>
        <dbReference type="ARBA" id="ARBA00023136"/>
    </source>
</evidence>
<evidence type="ECO:0000259" key="6">
    <source>
        <dbReference type="Pfam" id="PF01957"/>
    </source>
</evidence>
<protein>
    <submittedName>
        <fullName evidence="9">Nodulation protein NfeD</fullName>
    </submittedName>
</protein>
<evidence type="ECO:0000256" key="2">
    <source>
        <dbReference type="ARBA" id="ARBA00022692"/>
    </source>
</evidence>
<dbReference type="Pfam" id="PF25145">
    <property type="entry name" value="NfeD1b_N"/>
    <property type="match status" value="1"/>
</dbReference>
<dbReference type="Pfam" id="PF01957">
    <property type="entry name" value="NfeD"/>
    <property type="match status" value="1"/>
</dbReference>
<gene>
    <name evidence="9" type="ORF">ENV14_07815</name>
</gene>
<keyword evidence="2 5" id="KW-0812">Transmembrane</keyword>
<keyword evidence="4 5" id="KW-0472">Membrane</keyword>
<evidence type="ECO:0000259" key="8">
    <source>
        <dbReference type="Pfam" id="PF25145"/>
    </source>
</evidence>
<dbReference type="Gene3D" id="2.40.50.140">
    <property type="entry name" value="Nucleic acid-binding proteins"/>
    <property type="match status" value="1"/>
</dbReference>
<feature type="domain" description="NfeD1b N-terminal" evidence="8">
    <location>
        <begin position="57"/>
        <end position="225"/>
    </location>
</feature>
<dbReference type="Gene3D" id="3.90.226.10">
    <property type="entry name" value="2-enoyl-CoA Hydratase, Chain A, domain 1"/>
    <property type="match status" value="1"/>
</dbReference>
<organism evidence="9">
    <name type="scientific">Ignisphaera aggregans</name>
    <dbReference type="NCBI Taxonomy" id="334771"/>
    <lineage>
        <taxon>Archaea</taxon>
        <taxon>Thermoproteota</taxon>
        <taxon>Thermoprotei</taxon>
        <taxon>Desulfurococcales</taxon>
        <taxon>Desulfurococcaceae</taxon>
        <taxon>Ignisphaera</taxon>
    </lineage>
</organism>
<dbReference type="InterPro" id="IPR056739">
    <property type="entry name" value="NfeD_membrane"/>
</dbReference>
<feature type="domain" description="NfeD integral membrane" evidence="7">
    <location>
        <begin position="260"/>
        <end position="381"/>
    </location>
</feature>
<reference evidence="9" key="1">
    <citation type="journal article" date="2020" name="mSystems">
        <title>Genome- and Community-Level Interaction Insights into Carbon Utilization and Element Cycling Functions of Hydrothermarchaeota in Hydrothermal Sediment.</title>
        <authorList>
            <person name="Zhou Z."/>
            <person name="Liu Y."/>
            <person name="Xu W."/>
            <person name="Pan J."/>
            <person name="Luo Z.H."/>
            <person name="Li M."/>
        </authorList>
    </citation>
    <scope>NUCLEOTIDE SEQUENCE [LARGE SCALE GENOMIC DNA]</scope>
    <source>
        <strain evidence="9">SpSt-732</strain>
    </source>
</reference>
<sequence length="459" mass="50282">MTKVNGLILSQCCILSTMTLVMFLITLLQLPLNVQCQNSESSSVAILIRLQGSVGTIDVPTEMFIRDALSLAEQRGVPLIVLVDSYGGYVDSMVNIANMFLNSKVPVLGYIYDKALSAASIVVQPMHIIGISPYGVIGAAQPITVNPVTGQYEFINESKIINSIVAMAVRYAEARGRNATSVQLFITRNLVLKGEEAVKKGVADFVAVDLDDFISKLNERNISIKYDNVIKNITISISSYEEYRPSLYIQVYTYLRDPTINSILWFLGFFGTFIALLTGRIDILPLTIVFLLLALLGGSVNLNIISILLIALGSLLIVIEFMYPGFGILGVGGIIALVFGILLMPISPATQVTPTVIESLRNLALILGSGLTALLSIILYKAVEAGRKRKKAVQMVSNRLGKAVERIEPGKRGRVLYEGEYWFAESSDVIEPGEVVEVVDRKGFVLVVKKKQYKNSSFR</sequence>
<evidence type="ECO:0000313" key="9">
    <source>
        <dbReference type="EMBL" id="HGI88272.1"/>
    </source>
</evidence>
<comment type="subcellular location">
    <subcellularLocation>
        <location evidence="1">Membrane</location>
        <topology evidence="1">Multi-pass membrane protein</topology>
    </subcellularLocation>
</comment>
<accession>A0A7C4BEM8</accession>
<name>A0A7C4BEM8_9CREN</name>
<evidence type="ECO:0000256" key="1">
    <source>
        <dbReference type="ARBA" id="ARBA00004141"/>
    </source>
</evidence>
<proteinExistence type="predicted"/>
<dbReference type="InterPro" id="IPR052165">
    <property type="entry name" value="Membrane_assoc_protease"/>
</dbReference>